<evidence type="ECO:0000313" key="8">
    <source>
        <dbReference type="Proteomes" id="UP000290253"/>
    </source>
</evidence>
<organism evidence="7 8">
    <name type="scientific">Silvibacterium dinghuense</name>
    <dbReference type="NCBI Taxonomy" id="1560006"/>
    <lineage>
        <taxon>Bacteria</taxon>
        <taxon>Pseudomonadati</taxon>
        <taxon>Acidobacteriota</taxon>
        <taxon>Terriglobia</taxon>
        <taxon>Terriglobales</taxon>
        <taxon>Acidobacteriaceae</taxon>
        <taxon>Silvibacterium</taxon>
    </lineage>
</organism>
<dbReference type="InterPro" id="IPR014284">
    <property type="entry name" value="RNA_pol_sigma-70_dom"/>
</dbReference>
<dbReference type="InterPro" id="IPR007627">
    <property type="entry name" value="RNA_pol_sigma70_r2"/>
</dbReference>
<proteinExistence type="inferred from homology"/>
<comment type="similarity">
    <text evidence="1">Belongs to the sigma-70 factor family. ECF subfamily.</text>
</comment>
<dbReference type="GO" id="GO:0016987">
    <property type="term" value="F:sigma factor activity"/>
    <property type="evidence" value="ECO:0007669"/>
    <property type="project" value="UniProtKB-KW"/>
</dbReference>
<dbReference type="Pfam" id="PF04542">
    <property type="entry name" value="Sigma70_r2"/>
    <property type="match status" value="1"/>
</dbReference>
<name>A0A4Q1SBX8_9BACT</name>
<evidence type="ECO:0000256" key="4">
    <source>
        <dbReference type="ARBA" id="ARBA00023163"/>
    </source>
</evidence>
<dbReference type="SUPFAM" id="SSF88946">
    <property type="entry name" value="Sigma2 domain of RNA polymerase sigma factors"/>
    <property type="match status" value="1"/>
</dbReference>
<keyword evidence="3" id="KW-0731">Sigma factor</keyword>
<dbReference type="InterPro" id="IPR013324">
    <property type="entry name" value="RNA_pol_sigma_r3/r4-like"/>
</dbReference>
<evidence type="ECO:0000256" key="1">
    <source>
        <dbReference type="ARBA" id="ARBA00010641"/>
    </source>
</evidence>
<dbReference type="Gene3D" id="1.10.1740.10">
    <property type="match status" value="1"/>
</dbReference>
<dbReference type="GO" id="GO:0006352">
    <property type="term" value="P:DNA-templated transcription initiation"/>
    <property type="evidence" value="ECO:0007669"/>
    <property type="project" value="InterPro"/>
</dbReference>
<keyword evidence="2" id="KW-0805">Transcription regulation</keyword>
<feature type="domain" description="RNA polymerase sigma-70 region 2" evidence="5">
    <location>
        <begin position="1"/>
        <end position="64"/>
    </location>
</feature>
<dbReference type="Proteomes" id="UP000290253">
    <property type="component" value="Unassembled WGS sequence"/>
</dbReference>
<dbReference type="InterPro" id="IPR013325">
    <property type="entry name" value="RNA_pol_sigma_r2"/>
</dbReference>
<dbReference type="PANTHER" id="PTHR43133">
    <property type="entry name" value="RNA POLYMERASE ECF-TYPE SIGMA FACTO"/>
    <property type="match status" value="1"/>
</dbReference>
<evidence type="ECO:0000256" key="3">
    <source>
        <dbReference type="ARBA" id="ARBA00023082"/>
    </source>
</evidence>
<accession>A0A4Q1SBX8</accession>
<dbReference type="Gene3D" id="1.10.10.10">
    <property type="entry name" value="Winged helix-like DNA-binding domain superfamily/Winged helix DNA-binding domain"/>
    <property type="match status" value="1"/>
</dbReference>
<keyword evidence="4" id="KW-0804">Transcription</keyword>
<dbReference type="PANTHER" id="PTHR43133:SF51">
    <property type="entry name" value="RNA POLYMERASE SIGMA FACTOR"/>
    <property type="match status" value="1"/>
</dbReference>
<evidence type="ECO:0000259" key="6">
    <source>
        <dbReference type="Pfam" id="PF08281"/>
    </source>
</evidence>
<sequence length="173" mass="20013">MVSRHARFVVRVAYAVLRHRQDAEDAAQEMFLKLYRNRTWQGMKNERAFLARTVWRVALDHLQADRLPARTRMESLSSDEAAWEPVSMELSPEQRVADASAVAAVHRMIDALPEEFRQVLALSAVEEMNSREMAEVLEVPEGTVRTRLMRARQMLKQKMAATMGREKEGRYAR</sequence>
<dbReference type="AlphaFoldDB" id="A0A4Q1SBX8"/>
<dbReference type="GO" id="GO:0003677">
    <property type="term" value="F:DNA binding"/>
    <property type="evidence" value="ECO:0007669"/>
    <property type="project" value="InterPro"/>
</dbReference>
<dbReference type="InterPro" id="IPR039425">
    <property type="entry name" value="RNA_pol_sigma-70-like"/>
</dbReference>
<evidence type="ECO:0000256" key="2">
    <source>
        <dbReference type="ARBA" id="ARBA00023015"/>
    </source>
</evidence>
<dbReference type="NCBIfam" id="TIGR02937">
    <property type="entry name" value="sigma70-ECF"/>
    <property type="match status" value="1"/>
</dbReference>
<reference evidence="7 8" key="1">
    <citation type="journal article" date="2016" name="Int. J. Syst. Evol. Microbiol.">
        <title>Acidipila dinghuensis sp. nov., an acidobacterium isolated from forest soil.</title>
        <authorList>
            <person name="Jiang Y.W."/>
            <person name="Wang J."/>
            <person name="Chen M.H."/>
            <person name="Lv Y.Y."/>
            <person name="Qiu L.H."/>
        </authorList>
    </citation>
    <scope>NUCLEOTIDE SEQUENCE [LARGE SCALE GENOMIC DNA]</scope>
    <source>
        <strain evidence="7 8">DHOF10</strain>
    </source>
</reference>
<evidence type="ECO:0000259" key="5">
    <source>
        <dbReference type="Pfam" id="PF04542"/>
    </source>
</evidence>
<gene>
    <name evidence="7" type="ORF">ESZ00_15055</name>
</gene>
<dbReference type="OrthoDB" id="9784984at2"/>
<dbReference type="InterPro" id="IPR013249">
    <property type="entry name" value="RNA_pol_sigma70_r4_t2"/>
</dbReference>
<dbReference type="EMBL" id="SDMK01000003">
    <property type="protein sequence ID" value="RXS94648.1"/>
    <property type="molecule type" value="Genomic_DNA"/>
</dbReference>
<dbReference type="Pfam" id="PF08281">
    <property type="entry name" value="Sigma70_r4_2"/>
    <property type="match status" value="1"/>
</dbReference>
<protein>
    <submittedName>
        <fullName evidence="7">Sigma-70 family RNA polymerase sigma factor</fullName>
    </submittedName>
</protein>
<dbReference type="SUPFAM" id="SSF88659">
    <property type="entry name" value="Sigma3 and sigma4 domains of RNA polymerase sigma factors"/>
    <property type="match status" value="1"/>
</dbReference>
<evidence type="ECO:0000313" key="7">
    <source>
        <dbReference type="EMBL" id="RXS94648.1"/>
    </source>
</evidence>
<dbReference type="CDD" id="cd06171">
    <property type="entry name" value="Sigma70_r4"/>
    <property type="match status" value="1"/>
</dbReference>
<dbReference type="InterPro" id="IPR036388">
    <property type="entry name" value="WH-like_DNA-bd_sf"/>
</dbReference>
<comment type="caution">
    <text evidence="7">The sequence shown here is derived from an EMBL/GenBank/DDBJ whole genome shotgun (WGS) entry which is preliminary data.</text>
</comment>
<keyword evidence="8" id="KW-1185">Reference proteome</keyword>
<feature type="domain" description="RNA polymerase sigma factor 70 region 4 type 2" evidence="6">
    <location>
        <begin position="104"/>
        <end position="155"/>
    </location>
</feature>